<dbReference type="GO" id="GO:0003700">
    <property type="term" value="F:DNA-binding transcription factor activity"/>
    <property type="evidence" value="ECO:0007669"/>
    <property type="project" value="InterPro"/>
</dbReference>
<organism evidence="5 6">
    <name type="scientific">Acuticoccus sediminis</name>
    <dbReference type="NCBI Taxonomy" id="2184697"/>
    <lineage>
        <taxon>Bacteria</taxon>
        <taxon>Pseudomonadati</taxon>
        <taxon>Pseudomonadota</taxon>
        <taxon>Alphaproteobacteria</taxon>
        <taxon>Hyphomicrobiales</taxon>
        <taxon>Amorphaceae</taxon>
        <taxon>Acuticoccus</taxon>
    </lineage>
</organism>
<gene>
    <name evidence="5" type="ORF">DLJ53_05735</name>
</gene>
<dbReference type="Gene3D" id="1.20.120.530">
    <property type="entry name" value="GntR ligand-binding domain-like"/>
    <property type="match status" value="1"/>
</dbReference>
<evidence type="ECO:0000313" key="6">
    <source>
        <dbReference type="Proteomes" id="UP000249590"/>
    </source>
</evidence>
<feature type="domain" description="HTH gntR-type" evidence="4">
    <location>
        <begin position="18"/>
        <end position="86"/>
    </location>
</feature>
<dbReference type="InterPro" id="IPR008920">
    <property type="entry name" value="TF_FadR/GntR_C"/>
</dbReference>
<evidence type="ECO:0000256" key="3">
    <source>
        <dbReference type="ARBA" id="ARBA00023163"/>
    </source>
</evidence>
<dbReference type="SUPFAM" id="SSF48008">
    <property type="entry name" value="GntR ligand-binding domain-like"/>
    <property type="match status" value="1"/>
</dbReference>
<name>A0A8B2NUV8_9HYPH</name>
<reference evidence="5 6" key="1">
    <citation type="submission" date="2018-05" db="EMBL/GenBank/DDBJ databases">
        <title>Acuticoccus sediminis sp. nov., isolated from deep-sea sediment of Indian Ocean.</title>
        <authorList>
            <person name="Liu X."/>
            <person name="Lai Q."/>
            <person name="Du Y."/>
            <person name="Sun F."/>
            <person name="Zhang X."/>
            <person name="Wang S."/>
            <person name="Shao Z."/>
        </authorList>
    </citation>
    <scope>NUCLEOTIDE SEQUENCE [LARGE SCALE GENOMIC DNA]</scope>
    <source>
        <strain evidence="5 6">PTG4-2</strain>
    </source>
</reference>
<accession>A0A8B2NUV8</accession>
<dbReference type="SUPFAM" id="SSF46785">
    <property type="entry name" value="Winged helix' DNA-binding domain"/>
    <property type="match status" value="1"/>
</dbReference>
<dbReference type="SMART" id="SM00345">
    <property type="entry name" value="HTH_GNTR"/>
    <property type="match status" value="1"/>
</dbReference>
<dbReference type="InterPro" id="IPR000524">
    <property type="entry name" value="Tscrpt_reg_HTH_GntR"/>
</dbReference>
<evidence type="ECO:0000256" key="1">
    <source>
        <dbReference type="ARBA" id="ARBA00023015"/>
    </source>
</evidence>
<evidence type="ECO:0000259" key="4">
    <source>
        <dbReference type="PROSITE" id="PS50949"/>
    </source>
</evidence>
<protein>
    <recommendedName>
        <fullName evidence="4">HTH gntR-type domain-containing protein</fullName>
    </recommendedName>
</protein>
<dbReference type="PANTHER" id="PTHR43537:SF44">
    <property type="entry name" value="GNTR FAMILY REGULATORY PROTEIN"/>
    <property type="match status" value="1"/>
</dbReference>
<dbReference type="CDD" id="cd07377">
    <property type="entry name" value="WHTH_GntR"/>
    <property type="match status" value="1"/>
</dbReference>
<dbReference type="PRINTS" id="PR00035">
    <property type="entry name" value="HTHGNTR"/>
</dbReference>
<proteinExistence type="predicted"/>
<dbReference type="SMART" id="SM00895">
    <property type="entry name" value="FCD"/>
    <property type="match status" value="1"/>
</dbReference>
<comment type="caution">
    <text evidence="5">The sequence shown here is derived from an EMBL/GenBank/DDBJ whole genome shotgun (WGS) entry which is preliminary data.</text>
</comment>
<dbReference type="EMBL" id="QHHQ01000001">
    <property type="protein sequence ID" value="RAI03967.1"/>
    <property type="molecule type" value="Genomic_DNA"/>
</dbReference>
<keyword evidence="2" id="KW-0238">DNA-binding</keyword>
<dbReference type="RefSeq" id="WP_111343072.1">
    <property type="nucleotide sequence ID" value="NZ_JAIWKD010000001.1"/>
</dbReference>
<dbReference type="Pfam" id="PF00392">
    <property type="entry name" value="GntR"/>
    <property type="match status" value="1"/>
</dbReference>
<evidence type="ECO:0000256" key="2">
    <source>
        <dbReference type="ARBA" id="ARBA00023125"/>
    </source>
</evidence>
<dbReference type="GO" id="GO:0003677">
    <property type="term" value="F:DNA binding"/>
    <property type="evidence" value="ECO:0007669"/>
    <property type="project" value="UniProtKB-KW"/>
</dbReference>
<dbReference type="Pfam" id="PF07729">
    <property type="entry name" value="FCD"/>
    <property type="match status" value="1"/>
</dbReference>
<keyword evidence="3" id="KW-0804">Transcription</keyword>
<dbReference type="InterPro" id="IPR036390">
    <property type="entry name" value="WH_DNA-bd_sf"/>
</dbReference>
<keyword evidence="6" id="KW-1185">Reference proteome</keyword>
<dbReference type="PROSITE" id="PS50949">
    <property type="entry name" value="HTH_GNTR"/>
    <property type="match status" value="1"/>
</dbReference>
<dbReference type="PANTHER" id="PTHR43537">
    <property type="entry name" value="TRANSCRIPTIONAL REGULATOR, GNTR FAMILY"/>
    <property type="match status" value="1"/>
</dbReference>
<sequence>MTRLGMAGRFGSPAPPGATLLVVTVEAIARRIVTGEVPVGGIIPNESEIVDELGVSRTVVREAVRTLVAKGMLRTRRRLGTEVTPVDSWSLFDRSVIDWRIRYDPDDKVLDDLVDFVMAVEIIACNRCAEDASFDRAGLQAAFRAMEQANTADRLQLAEVEYAYHSLLIDGAKNMFCSHVYSVIETALTTFISPLFLDGASHTEALSDHRALTKAIVDGDTNAARAAVEQLGHLRRRNLRRALRSMRTEDGERIG</sequence>
<dbReference type="Proteomes" id="UP000249590">
    <property type="component" value="Unassembled WGS sequence"/>
</dbReference>
<evidence type="ECO:0000313" key="5">
    <source>
        <dbReference type="EMBL" id="RAI03967.1"/>
    </source>
</evidence>
<dbReference type="AlphaFoldDB" id="A0A8B2NUV8"/>
<dbReference type="Gene3D" id="1.10.10.10">
    <property type="entry name" value="Winged helix-like DNA-binding domain superfamily/Winged helix DNA-binding domain"/>
    <property type="match status" value="1"/>
</dbReference>
<keyword evidence="1" id="KW-0805">Transcription regulation</keyword>
<dbReference type="InterPro" id="IPR036388">
    <property type="entry name" value="WH-like_DNA-bd_sf"/>
</dbReference>
<dbReference type="InterPro" id="IPR011711">
    <property type="entry name" value="GntR_C"/>
</dbReference>